<keyword evidence="3" id="KW-1185">Reference proteome</keyword>
<comment type="caution">
    <text evidence="2">The sequence shown here is derived from an EMBL/GenBank/DDBJ whole genome shotgun (WGS) entry which is preliminary data.</text>
</comment>
<feature type="compositionally biased region" description="Polar residues" evidence="1">
    <location>
        <begin position="18"/>
        <end position="33"/>
    </location>
</feature>
<gene>
    <name evidence="2" type="ORF">WN944_013674</name>
</gene>
<feature type="compositionally biased region" description="Low complexity" evidence="1">
    <location>
        <begin position="68"/>
        <end position="79"/>
    </location>
</feature>
<proteinExistence type="predicted"/>
<feature type="compositionally biased region" description="Polar residues" evidence="1">
    <location>
        <begin position="80"/>
        <end position="91"/>
    </location>
</feature>
<dbReference type="Proteomes" id="UP001428341">
    <property type="component" value="Unassembled WGS sequence"/>
</dbReference>
<organism evidence="2 3">
    <name type="scientific">Citrus x changshan-huyou</name>
    <dbReference type="NCBI Taxonomy" id="2935761"/>
    <lineage>
        <taxon>Eukaryota</taxon>
        <taxon>Viridiplantae</taxon>
        <taxon>Streptophyta</taxon>
        <taxon>Embryophyta</taxon>
        <taxon>Tracheophyta</taxon>
        <taxon>Spermatophyta</taxon>
        <taxon>Magnoliopsida</taxon>
        <taxon>eudicotyledons</taxon>
        <taxon>Gunneridae</taxon>
        <taxon>Pentapetalae</taxon>
        <taxon>rosids</taxon>
        <taxon>malvids</taxon>
        <taxon>Sapindales</taxon>
        <taxon>Rutaceae</taxon>
        <taxon>Aurantioideae</taxon>
        <taxon>Citrus</taxon>
    </lineage>
</organism>
<reference evidence="2 3" key="1">
    <citation type="submission" date="2024-05" db="EMBL/GenBank/DDBJ databases">
        <title>Haplotype-resolved chromosome-level genome assembly of Huyou (Citrus changshanensis).</title>
        <authorList>
            <person name="Miao C."/>
            <person name="Chen W."/>
            <person name="Wu Y."/>
            <person name="Wang L."/>
            <person name="Zhao S."/>
            <person name="Grierson D."/>
            <person name="Xu C."/>
            <person name="Chen K."/>
        </authorList>
    </citation>
    <scope>NUCLEOTIDE SEQUENCE [LARGE SCALE GENOMIC DNA]</scope>
    <source>
        <strain evidence="2">01-14</strain>
        <tissue evidence="2">Leaf</tissue>
    </source>
</reference>
<evidence type="ECO:0000256" key="1">
    <source>
        <dbReference type="SAM" id="MobiDB-lite"/>
    </source>
</evidence>
<accession>A0AAP0M4F6</accession>
<sequence length="91" mass="9756">MWERTGRPLIDPPIVQKKASTTSIQPLNVSQQATRRRKQIPSGPGQSSNTRGRKRRVQVGSGDAGTRGEQSSQGLSQSENPSQASNVTGSL</sequence>
<evidence type="ECO:0000313" key="2">
    <source>
        <dbReference type="EMBL" id="KAK9198489.1"/>
    </source>
</evidence>
<feature type="region of interest" description="Disordered" evidence="1">
    <location>
        <begin position="1"/>
        <end position="91"/>
    </location>
</feature>
<dbReference type="EMBL" id="JBCGBO010000005">
    <property type="protein sequence ID" value="KAK9198489.1"/>
    <property type="molecule type" value="Genomic_DNA"/>
</dbReference>
<protein>
    <submittedName>
        <fullName evidence="2">Uncharacterized protein</fullName>
    </submittedName>
</protein>
<evidence type="ECO:0000313" key="3">
    <source>
        <dbReference type="Proteomes" id="UP001428341"/>
    </source>
</evidence>
<dbReference type="AlphaFoldDB" id="A0AAP0M4F6"/>
<name>A0AAP0M4F6_9ROSI</name>